<keyword evidence="3" id="KW-0812">Transmembrane</keyword>
<dbReference type="GO" id="GO:0016263">
    <property type="term" value="F:glycoprotein-N-acetylgalactosamine 3-beta-galactosyltransferase activity"/>
    <property type="evidence" value="ECO:0000318"/>
    <property type="project" value="GO_Central"/>
</dbReference>
<dbReference type="PANTHER" id="PTHR23033">
    <property type="entry name" value="BETA1,3-GALACTOSYLTRANSFERASE"/>
    <property type="match status" value="1"/>
</dbReference>
<proteinExistence type="inferred from homology"/>
<dbReference type="RefSeq" id="XP_030842955.1">
    <property type="nucleotide sequence ID" value="XM_030987095.1"/>
</dbReference>
<evidence type="ECO:0000256" key="4">
    <source>
        <dbReference type="ARBA" id="ARBA00022968"/>
    </source>
</evidence>
<dbReference type="GeneID" id="100893052"/>
<dbReference type="GO" id="GO:0016020">
    <property type="term" value="C:membrane"/>
    <property type="evidence" value="ECO:0007669"/>
    <property type="project" value="UniProtKB-SubCell"/>
</dbReference>
<keyword evidence="5" id="KW-1133">Transmembrane helix</keyword>
<sequence>MVVSRILSLALGLVAGVMFAIIWSKYEDYSTVLDTKFKSHFRLEDDKEHRIERMTGIQRGQKTNNMSHSGSVQAGIGKEPLKYGVGGNSFYLKFDKPLPNSATGSLKAKEQLELASWEMFDPEHDADKLKSALSVFCVITIGKSSINSFGKSSFQSWTSHCNDFVMLSNTDDEKYNVKNAGLPEGPANSWERTKKVMSYVVSNHPDYDWYVKVEHDTFLVVENFRYMLLMHQSRIQGFAGHVLTSTNQRGSIVALSKEAAVKAVEIFPECGSRYGGMQDFNELEACLKRAGISSSQDGRDGDGVSRFQMVLVKPSLPMNAHQSLDWAWRYIDNPEKMGQEDCCRDYPVSFHNLRPNTLYLMDYMVYHMRPFGIGNYACTAEQKAAEIE</sequence>
<dbReference type="KEGG" id="spu:100893052"/>
<dbReference type="InParanoid" id="A0A7M7SZJ9"/>
<comment type="subcellular location">
    <subcellularLocation>
        <location evidence="1">Membrane</location>
        <topology evidence="1">Single-pass type II membrane protein</topology>
    </subcellularLocation>
</comment>
<keyword evidence="8" id="KW-1185">Reference proteome</keyword>
<keyword evidence="6" id="KW-0472">Membrane</keyword>
<organism evidence="7 8">
    <name type="scientific">Strongylocentrotus purpuratus</name>
    <name type="common">Purple sea urchin</name>
    <dbReference type="NCBI Taxonomy" id="7668"/>
    <lineage>
        <taxon>Eukaryota</taxon>
        <taxon>Metazoa</taxon>
        <taxon>Echinodermata</taxon>
        <taxon>Eleutherozoa</taxon>
        <taxon>Echinozoa</taxon>
        <taxon>Echinoidea</taxon>
        <taxon>Euechinoidea</taxon>
        <taxon>Echinacea</taxon>
        <taxon>Camarodonta</taxon>
        <taxon>Echinidea</taxon>
        <taxon>Strongylocentrotidae</taxon>
        <taxon>Strongylocentrotus</taxon>
    </lineage>
</organism>
<dbReference type="EnsemblMetazoa" id="XM_030987095">
    <property type="protein sequence ID" value="XP_030842955"/>
    <property type="gene ID" value="LOC100893052"/>
</dbReference>
<dbReference type="AlphaFoldDB" id="A0A7M7SZJ9"/>
<dbReference type="InterPro" id="IPR026050">
    <property type="entry name" value="C1GALT1/C1GALT1_chp1"/>
</dbReference>
<evidence type="ECO:0000313" key="8">
    <source>
        <dbReference type="Proteomes" id="UP000007110"/>
    </source>
</evidence>
<name>A0A7M7SZJ9_STRPU</name>
<evidence type="ECO:0000256" key="1">
    <source>
        <dbReference type="ARBA" id="ARBA00004606"/>
    </source>
</evidence>
<evidence type="ECO:0000256" key="5">
    <source>
        <dbReference type="ARBA" id="ARBA00022989"/>
    </source>
</evidence>
<dbReference type="Gene3D" id="3.90.550.50">
    <property type="match status" value="1"/>
</dbReference>
<dbReference type="PANTHER" id="PTHR23033:SF14">
    <property type="entry name" value="GLYCOPROTEIN-N-ACETYLGALACTOSAMINE 3-BETA-GALACTOSYLTRANSFERASE 1-RELATED"/>
    <property type="match status" value="1"/>
</dbReference>
<protein>
    <recommendedName>
        <fullName evidence="9">N-acetylgalactosaminide beta-1,3-galactosyltransferase</fullName>
    </recommendedName>
</protein>
<evidence type="ECO:0000256" key="2">
    <source>
        <dbReference type="ARBA" id="ARBA00006462"/>
    </source>
</evidence>
<comment type="similarity">
    <text evidence="2">Belongs to the glycosyltransferase 31 family. Beta3-Gal-T subfamily.</text>
</comment>
<evidence type="ECO:0000313" key="7">
    <source>
        <dbReference type="EnsemblMetazoa" id="XP_030842955"/>
    </source>
</evidence>
<accession>A0A7M7SZJ9</accession>
<dbReference type="OMA" id="RYMLLMH"/>
<dbReference type="OrthoDB" id="414175at2759"/>
<reference evidence="7" key="2">
    <citation type="submission" date="2021-01" db="UniProtKB">
        <authorList>
            <consortium name="EnsemblMetazoa"/>
        </authorList>
    </citation>
    <scope>IDENTIFICATION</scope>
</reference>
<reference evidence="8" key="1">
    <citation type="submission" date="2015-02" db="EMBL/GenBank/DDBJ databases">
        <title>Genome sequencing for Strongylocentrotus purpuratus.</title>
        <authorList>
            <person name="Murali S."/>
            <person name="Liu Y."/>
            <person name="Vee V."/>
            <person name="English A."/>
            <person name="Wang M."/>
            <person name="Skinner E."/>
            <person name="Han Y."/>
            <person name="Muzny D.M."/>
            <person name="Worley K.C."/>
            <person name="Gibbs R.A."/>
        </authorList>
    </citation>
    <scope>NUCLEOTIDE SEQUENCE</scope>
</reference>
<keyword evidence="4" id="KW-0735">Signal-anchor</keyword>
<evidence type="ECO:0000256" key="6">
    <source>
        <dbReference type="ARBA" id="ARBA00023136"/>
    </source>
</evidence>
<evidence type="ECO:0008006" key="9">
    <source>
        <dbReference type="Google" id="ProtNLM"/>
    </source>
</evidence>
<dbReference type="Proteomes" id="UP000007110">
    <property type="component" value="Unassembled WGS sequence"/>
</dbReference>
<evidence type="ECO:0000256" key="3">
    <source>
        <dbReference type="ARBA" id="ARBA00022692"/>
    </source>
</evidence>